<geneLocation type="plasmid" evidence="2">
    <name>cbm2613_p</name>
</geneLocation>
<reference evidence="2" key="1">
    <citation type="submission" date="2018-01" db="EMBL/GenBank/DDBJ databases">
        <authorList>
            <person name="Gaut B.S."/>
            <person name="Morton B.R."/>
            <person name="Clegg M.T."/>
            <person name="Duvall M.R."/>
        </authorList>
    </citation>
    <scope>NUCLEOTIDE SEQUENCE [LARGE SCALE GENOMIC DNA]</scope>
    <source>
        <plasmid evidence="2">Plasmid cbm2613_p</plasmid>
    </source>
</reference>
<dbReference type="GO" id="GO:0015074">
    <property type="term" value="P:DNA integration"/>
    <property type="evidence" value="ECO:0007669"/>
    <property type="project" value="InterPro"/>
</dbReference>
<dbReference type="EMBL" id="LT976981">
    <property type="protein sequence ID" value="SOZ74772.1"/>
    <property type="molecule type" value="Genomic_DNA"/>
</dbReference>
<name>A0A375EH20_9BURK</name>
<dbReference type="Proteomes" id="UP000256952">
    <property type="component" value="Plasmid CBM2613_p"/>
</dbReference>
<dbReference type="PANTHER" id="PTHR46889">
    <property type="entry name" value="TRANSPOSASE INSF FOR INSERTION SEQUENCE IS3B-RELATED"/>
    <property type="match status" value="1"/>
</dbReference>
<dbReference type="AlphaFoldDB" id="A0A375EH20"/>
<dbReference type="InterPro" id="IPR050900">
    <property type="entry name" value="Transposase_IS3/IS150/IS904"/>
</dbReference>
<organism evidence="1 2">
    <name type="scientific">Cupriavidus taiwanensis</name>
    <dbReference type="NCBI Taxonomy" id="164546"/>
    <lineage>
        <taxon>Bacteria</taxon>
        <taxon>Pseudomonadati</taxon>
        <taxon>Pseudomonadota</taxon>
        <taxon>Betaproteobacteria</taxon>
        <taxon>Burkholderiales</taxon>
        <taxon>Burkholderiaceae</taxon>
        <taxon>Cupriavidus</taxon>
    </lineage>
</organism>
<sequence length="120" mass="12880">MAVSGGRAGSVQSGSRGLVHQAVHDGGPCDGCVEVGVVPPQACTPVGGNCWDNALTKRFFNSLEDERVHSTWYRTQREAAVDLFEYIEVFYNCSGRHSSLGFVIADPVPAGLAHCSARER</sequence>
<proteinExistence type="predicted"/>
<dbReference type="PANTHER" id="PTHR46889:SF4">
    <property type="entry name" value="TRANSPOSASE INSO FOR INSERTION SEQUENCE ELEMENT IS911B-RELATED"/>
    <property type="match status" value="1"/>
</dbReference>
<gene>
    <name evidence="1" type="ORF">CBM2613_P60128</name>
</gene>
<evidence type="ECO:0000313" key="1">
    <source>
        <dbReference type="EMBL" id="SOZ74772.1"/>
    </source>
</evidence>
<protein>
    <submittedName>
        <fullName evidence="1">Uncharacterized protein</fullName>
    </submittedName>
</protein>
<keyword evidence="1" id="KW-0614">Plasmid</keyword>
<accession>A0A375EH20</accession>
<evidence type="ECO:0000313" key="2">
    <source>
        <dbReference type="Proteomes" id="UP000256952"/>
    </source>
</evidence>